<dbReference type="GO" id="GO:0015979">
    <property type="term" value="P:photosynthesis"/>
    <property type="evidence" value="ECO:0007669"/>
    <property type="project" value="UniProtKB-KW"/>
</dbReference>
<keyword evidence="7" id="KW-1185">Reference proteome</keyword>
<evidence type="ECO:0000256" key="3">
    <source>
        <dbReference type="SAM" id="SignalP"/>
    </source>
</evidence>
<gene>
    <name evidence="6" type="ORF">SAMN06265219_105204</name>
</gene>
<dbReference type="PANTHER" id="PTHR47199:SF2">
    <property type="entry name" value="PHOTOSYSTEM II STABILITY_ASSEMBLY FACTOR HCF136, CHLOROPLASTIC"/>
    <property type="match status" value="1"/>
</dbReference>
<feature type="chain" id="PRO_5021732182" evidence="3">
    <location>
        <begin position="21"/>
        <end position="732"/>
    </location>
</feature>
<evidence type="ECO:0000259" key="4">
    <source>
        <dbReference type="Pfam" id="PF14870"/>
    </source>
</evidence>
<dbReference type="RefSeq" id="WP_142454020.1">
    <property type="nucleotide sequence ID" value="NZ_FXTP01000005.1"/>
</dbReference>
<dbReference type="GO" id="GO:0009523">
    <property type="term" value="C:photosystem II"/>
    <property type="evidence" value="ECO:0007669"/>
    <property type="project" value="UniProtKB-KW"/>
</dbReference>
<evidence type="ECO:0000256" key="2">
    <source>
        <dbReference type="ARBA" id="ARBA00023276"/>
    </source>
</evidence>
<evidence type="ECO:0000313" key="7">
    <source>
        <dbReference type="Proteomes" id="UP000317557"/>
    </source>
</evidence>
<evidence type="ECO:0000256" key="1">
    <source>
        <dbReference type="ARBA" id="ARBA00022531"/>
    </source>
</evidence>
<proteinExistence type="predicted"/>
<dbReference type="NCBIfam" id="TIGR04183">
    <property type="entry name" value="Por_Secre_tail"/>
    <property type="match status" value="1"/>
</dbReference>
<dbReference type="AlphaFoldDB" id="A0A521CKQ9"/>
<dbReference type="Proteomes" id="UP000317557">
    <property type="component" value="Unassembled WGS sequence"/>
</dbReference>
<dbReference type="OrthoDB" id="610388at2"/>
<dbReference type="InterPro" id="IPR026444">
    <property type="entry name" value="Secre_tail"/>
</dbReference>
<name>A0A521CKQ9_9BACT</name>
<feature type="domain" description="Secretion system C-terminal sorting" evidence="5">
    <location>
        <begin position="654"/>
        <end position="728"/>
    </location>
</feature>
<protein>
    <submittedName>
        <fullName evidence="6">Por secretion system C-terminal sorting domain-containing protein</fullName>
    </submittedName>
</protein>
<dbReference type="EMBL" id="FXTP01000005">
    <property type="protein sequence ID" value="SMO59270.1"/>
    <property type="molecule type" value="Genomic_DNA"/>
</dbReference>
<evidence type="ECO:0000313" key="6">
    <source>
        <dbReference type="EMBL" id="SMO59270.1"/>
    </source>
</evidence>
<keyword evidence="2" id="KW-0604">Photosystem II</keyword>
<dbReference type="Pfam" id="PF18962">
    <property type="entry name" value="Por_Secre_tail"/>
    <property type="match status" value="1"/>
</dbReference>
<dbReference type="InterPro" id="IPR015943">
    <property type="entry name" value="WD40/YVTN_repeat-like_dom_sf"/>
</dbReference>
<feature type="domain" description="Photosynthesis system II assembly factor Ycf48/Hcf136-like" evidence="4">
    <location>
        <begin position="21"/>
        <end position="147"/>
    </location>
</feature>
<dbReference type="PANTHER" id="PTHR47199">
    <property type="entry name" value="PHOTOSYSTEM II STABILITY/ASSEMBLY FACTOR HCF136, CHLOROPLASTIC"/>
    <property type="match status" value="1"/>
</dbReference>
<feature type="domain" description="Photosynthesis system II assembly factor Ycf48/Hcf136-like" evidence="4">
    <location>
        <begin position="210"/>
        <end position="299"/>
    </location>
</feature>
<reference evidence="6 7" key="1">
    <citation type="submission" date="2017-05" db="EMBL/GenBank/DDBJ databases">
        <authorList>
            <person name="Varghese N."/>
            <person name="Submissions S."/>
        </authorList>
    </citation>
    <scope>NUCLEOTIDE SEQUENCE [LARGE SCALE GENOMIC DNA]</scope>
    <source>
        <strain evidence="6 7">DSM 21985</strain>
    </source>
</reference>
<dbReference type="Gene3D" id="2.130.10.10">
    <property type="entry name" value="YVTN repeat-like/Quinoprotein amine dehydrogenase"/>
    <property type="match status" value="3"/>
</dbReference>
<keyword evidence="3" id="KW-0732">Signal</keyword>
<feature type="domain" description="Photosynthesis system II assembly factor Ycf48/Hcf136-like" evidence="4">
    <location>
        <begin position="347"/>
        <end position="417"/>
    </location>
</feature>
<sequence length="732" mass="83674">MKISVLTTIFAICLISTMHAQWELRYPELPEDKITDVAFISESTGFFVNEAGAIYRTTDGGEEWKEAFYDGNSEFTSIQFINDQVGFAYAYIGSCFTYTTDGGKSWQQDDLYVHMARSVVGFSRSEFLKTDENGIYKTTSVFGDWQKIYDVPIETIDGGDLFWEETIAIPKKTQQFSDSSLSILYYNRYRGDYQNKQDSLYYLLSSDNRGERWDSTWINIKGKIASLEMVDPKTGFLLTESGSFFKTDNFGKSWERKRIPNTDVAPHNIVPFSKDRVYLKGRKVFKTTDGGDHWDIIQVPQNGFNTGYVISRYDHTAFHDLQLKISADGEEWMHGKQFQRISGSKLYFKNKTTGWAFGQREAFITKDGGYTWEADTTFPDRPYEIKFINEEEGWFIGKEKIYKTEDGGRSWALLDLLASGENLYGPKILFDNKFGIIYANFNCEDLTCGKLLVTNDNGATWDNRQVPTSFKSLSLAKGKIFAVDGQKQLWVSNDKGISWEVCYDYSYENLWPKPLVRAVGDQVWLHIGFRNLAYSKDGGESWHITSKVGHQLTADMVLLGPYHDGSADLLMVDEFGTIQNIDSDLGTYDKKYETPPTRTHLEHITYTMDDNRPLIWIMGTYNTVLFRKVWNGIDVSNALETTEIPRSNALHQNYPNPFNPSTTFSFDLKKTGHVKLSVFDITGREVAVIQDNRLAAGSHSILFNAEGLASGTYFYRLKTKDQVLSKKFTLIK</sequence>
<feature type="signal peptide" evidence="3">
    <location>
        <begin position="1"/>
        <end position="20"/>
    </location>
</feature>
<dbReference type="Pfam" id="PF14870">
    <property type="entry name" value="PSII_BNR"/>
    <property type="match status" value="3"/>
</dbReference>
<keyword evidence="1" id="KW-0602">Photosynthesis</keyword>
<dbReference type="Gene3D" id="2.60.40.4070">
    <property type="match status" value="1"/>
</dbReference>
<dbReference type="InterPro" id="IPR028203">
    <property type="entry name" value="PSII_CF48-like_dom"/>
</dbReference>
<evidence type="ECO:0000259" key="5">
    <source>
        <dbReference type="Pfam" id="PF18962"/>
    </source>
</evidence>
<accession>A0A521CKQ9</accession>
<organism evidence="6 7">
    <name type="scientific">Gracilimonas mengyeensis</name>
    <dbReference type="NCBI Taxonomy" id="1302730"/>
    <lineage>
        <taxon>Bacteria</taxon>
        <taxon>Pseudomonadati</taxon>
        <taxon>Balneolota</taxon>
        <taxon>Balneolia</taxon>
        <taxon>Balneolales</taxon>
        <taxon>Balneolaceae</taxon>
        <taxon>Gracilimonas</taxon>
    </lineage>
</organism>
<dbReference type="SUPFAM" id="SSF110296">
    <property type="entry name" value="Oligoxyloglucan reducing end-specific cellobiohydrolase"/>
    <property type="match status" value="2"/>
</dbReference>